<evidence type="ECO:0000313" key="2">
    <source>
        <dbReference type="Proteomes" id="UP000006028"/>
    </source>
</evidence>
<dbReference type="HOGENOM" id="CLU_3153021_0_0_9"/>
<accession>E2ZER1</accession>
<protein>
    <submittedName>
        <fullName evidence="1">Uncharacterized protein</fullName>
    </submittedName>
</protein>
<dbReference type="BioCyc" id="FCF748224-HMP:GTSS-2275-MONOMER"/>
<dbReference type="Proteomes" id="UP000006028">
    <property type="component" value="Unassembled WGS sequence"/>
</dbReference>
<dbReference type="AlphaFoldDB" id="E2ZER1"/>
<comment type="caution">
    <text evidence="1">The sequence shown here is derived from an EMBL/GenBank/DDBJ whole genome shotgun (WGS) entry which is preliminary data.</text>
</comment>
<reference evidence="1 2" key="1">
    <citation type="submission" date="2010-08" db="EMBL/GenBank/DDBJ databases">
        <authorList>
            <person name="Weinstock G."/>
            <person name="Sodergren E."/>
            <person name="Clifton S."/>
            <person name="Fulton L."/>
            <person name="Fulton B."/>
            <person name="Courtney L."/>
            <person name="Fronick C."/>
            <person name="Harrison M."/>
            <person name="Strong C."/>
            <person name="Farmer C."/>
            <person name="Delahaunty K."/>
            <person name="Markovic C."/>
            <person name="Hall O."/>
            <person name="Minx P."/>
            <person name="Tomlinson C."/>
            <person name="Mitreva M."/>
            <person name="Hou S."/>
            <person name="Chen J."/>
            <person name="Wollam A."/>
            <person name="Pepin K.H."/>
            <person name="Johnson M."/>
            <person name="Bhonagiri V."/>
            <person name="Zhang X."/>
            <person name="Suruliraj S."/>
            <person name="Warren W."/>
            <person name="Chinwalla A."/>
            <person name="Mardis E.R."/>
            <person name="Wilson R.K."/>
        </authorList>
    </citation>
    <scope>NUCLEOTIDE SEQUENCE [LARGE SCALE GENOMIC DNA]</scope>
    <source>
        <strain evidence="1 2">KLE1255</strain>
    </source>
</reference>
<dbReference type="EMBL" id="AECU01000014">
    <property type="protein sequence ID" value="EFQ08362.1"/>
    <property type="molecule type" value="Genomic_DNA"/>
</dbReference>
<sequence>MLNFIAHCHNIFSPCSSMAAASNVPQRCQSWASCPTLPGGQTAADILS</sequence>
<organism evidence="1 2">
    <name type="scientific">Faecalibacterium cf. prausnitzii KLE1255</name>
    <dbReference type="NCBI Taxonomy" id="748224"/>
    <lineage>
        <taxon>Bacteria</taxon>
        <taxon>Bacillati</taxon>
        <taxon>Bacillota</taxon>
        <taxon>Clostridia</taxon>
        <taxon>Eubacteriales</taxon>
        <taxon>Oscillospiraceae</taxon>
        <taxon>Faecalibacterium</taxon>
    </lineage>
</organism>
<gene>
    <name evidence="1" type="ORF">HMPREF9436_00141</name>
</gene>
<name>E2ZER1_9FIRM</name>
<evidence type="ECO:0000313" key="1">
    <source>
        <dbReference type="EMBL" id="EFQ08362.1"/>
    </source>
</evidence>
<proteinExistence type="predicted"/>